<reference evidence="1" key="1">
    <citation type="submission" date="2014-09" db="EMBL/GenBank/DDBJ databases">
        <authorList>
            <person name="Magalhaes I.L.F."/>
            <person name="Oliveira U."/>
            <person name="Santos F.R."/>
            <person name="Vidigal T.H.D.A."/>
            <person name="Brescovit A.D."/>
            <person name="Santos A.J."/>
        </authorList>
    </citation>
    <scope>NUCLEOTIDE SEQUENCE</scope>
    <source>
        <tissue evidence="1">Shoot tissue taken approximately 20 cm above the soil surface</tissue>
    </source>
</reference>
<organism evidence="1">
    <name type="scientific">Arundo donax</name>
    <name type="common">Giant reed</name>
    <name type="synonym">Donax arundinaceus</name>
    <dbReference type="NCBI Taxonomy" id="35708"/>
    <lineage>
        <taxon>Eukaryota</taxon>
        <taxon>Viridiplantae</taxon>
        <taxon>Streptophyta</taxon>
        <taxon>Embryophyta</taxon>
        <taxon>Tracheophyta</taxon>
        <taxon>Spermatophyta</taxon>
        <taxon>Magnoliopsida</taxon>
        <taxon>Liliopsida</taxon>
        <taxon>Poales</taxon>
        <taxon>Poaceae</taxon>
        <taxon>PACMAD clade</taxon>
        <taxon>Arundinoideae</taxon>
        <taxon>Arundineae</taxon>
        <taxon>Arundo</taxon>
    </lineage>
</organism>
<proteinExistence type="predicted"/>
<dbReference type="PANTHER" id="PTHR33675">
    <property type="entry name" value="NUCLEAR RECEPTOR FAMILY 2 GROUP C PROTEIN"/>
    <property type="match status" value="1"/>
</dbReference>
<dbReference type="PANTHER" id="PTHR33675:SF6">
    <property type="entry name" value="OS01G0182500 PROTEIN"/>
    <property type="match status" value="1"/>
</dbReference>
<dbReference type="EMBL" id="GBRH01160994">
    <property type="protein sequence ID" value="JAE36902.1"/>
    <property type="molecule type" value="Transcribed_RNA"/>
</dbReference>
<sequence>MHLAFRGAANALSQVYTQAVAHQKASFLAGERRAMENVYRWLSNQQEQASEAPIPDVLAYLQVI</sequence>
<protein>
    <submittedName>
        <fullName evidence="1">Uncharacterized protein</fullName>
    </submittedName>
</protein>
<evidence type="ECO:0000313" key="1">
    <source>
        <dbReference type="EMBL" id="JAE36902.1"/>
    </source>
</evidence>
<reference evidence="1" key="2">
    <citation type="journal article" date="2015" name="Data Brief">
        <title>Shoot transcriptome of the giant reed, Arundo donax.</title>
        <authorList>
            <person name="Barrero R.A."/>
            <person name="Guerrero F.D."/>
            <person name="Moolhuijzen P."/>
            <person name="Goolsby J.A."/>
            <person name="Tidwell J."/>
            <person name="Bellgard S.E."/>
            <person name="Bellgard M.I."/>
        </authorList>
    </citation>
    <scope>NUCLEOTIDE SEQUENCE</scope>
    <source>
        <tissue evidence="1">Shoot tissue taken approximately 20 cm above the soil surface</tissue>
    </source>
</reference>
<name>A0A0A9HJG9_ARUDO</name>
<accession>A0A0A9HJG9</accession>
<dbReference type="AlphaFoldDB" id="A0A0A9HJG9"/>